<reference evidence="3" key="4">
    <citation type="submission" date="2023-12" db="EMBL/GenBank/DDBJ databases">
        <authorList>
            <person name="Sun Q."/>
            <person name="Inoue M."/>
        </authorList>
    </citation>
    <scope>NUCLEOTIDE SEQUENCE</scope>
    <source>
        <strain evidence="3">JCM 10664</strain>
    </source>
</reference>
<dbReference type="Proteomes" id="UP001500220">
    <property type="component" value="Unassembled WGS sequence"/>
</dbReference>
<evidence type="ECO:0000256" key="1">
    <source>
        <dbReference type="SAM" id="Phobius"/>
    </source>
</evidence>
<dbReference type="Pfam" id="PF09851">
    <property type="entry name" value="SHOCT"/>
    <property type="match status" value="1"/>
</dbReference>
<dbReference type="RefSeq" id="WP_188990047.1">
    <property type="nucleotide sequence ID" value="NZ_BAAAHC010000012.1"/>
</dbReference>
<reference evidence="3 6" key="2">
    <citation type="journal article" date="2019" name="Int. J. Syst. Evol. Microbiol.">
        <title>The Global Catalogue of Microorganisms (GCM) 10K type strain sequencing project: providing services to taxonomists for standard genome sequencing and annotation.</title>
        <authorList>
            <consortium name="The Broad Institute Genomics Platform"/>
            <consortium name="The Broad Institute Genome Sequencing Center for Infectious Disease"/>
            <person name="Wu L."/>
            <person name="Ma J."/>
        </authorList>
    </citation>
    <scope>NUCLEOTIDE SEQUENCE [LARGE SCALE GENOMIC DNA]</scope>
    <source>
        <strain evidence="3 6">JCM 10664</strain>
    </source>
</reference>
<evidence type="ECO:0000313" key="4">
    <source>
        <dbReference type="EMBL" id="GGI99033.1"/>
    </source>
</evidence>
<organism evidence="4 5">
    <name type="scientific">Saccharopolyspora thermophila</name>
    <dbReference type="NCBI Taxonomy" id="89367"/>
    <lineage>
        <taxon>Bacteria</taxon>
        <taxon>Bacillati</taxon>
        <taxon>Actinomycetota</taxon>
        <taxon>Actinomycetes</taxon>
        <taxon>Pseudonocardiales</taxon>
        <taxon>Pseudonocardiaceae</taxon>
        <taxon>Saccharopolyspora</taxon>
    </lineage>
</organism>
<reference evidence="4" key="3">
    <citation type="submission" date="2020-09" db="EMBL/GenBank/DDBJ databases">
        <authorList>
            <person name="Sun Q."/>
            <person name="Zhou Y."/>
        </authorList>
    </citation>
    <scope>NUCLEOTIDE SEQUENCE</scope>
    <source>
        <strain evidence="4">CGMCC 4.7206</strain>
    </source>
</reference>
<reference evidence="4 5" key="1">
    <citation type="journal article" date="2014" name="Int. J. Syst. Evol. Microbiol.">
        <title>Complete genome sequence of Corynebacterium casei LMG S-19264T (=DSM 44701T), isolated from a smear-ripened cheese.</title>
        <authorList>
            <consortium name="US DOE Joint Genome Institute (JGI-PGF)"/>
            <person name="Walter F."/>
            <person name="Albersmeier A."/>
            <person name="Kalinowski J."/>
            <person name="Ruckert C."/>
        </authorList>
    </citation>
    <scope>NUCLEOTIDE SEQUENCE [LARGE SCALE GENOMIC DNA]</scope>
    <source>
        <strain evidence="4 5">CGMCC 4.7206</strain>
    </source>
</reference>
<keyword evidence="1" id="KW-0472">Membrane</keyword>
<keyword evidence="1" id="KW-0812">Transmembrane</keyword>
<evidence type="ECO:0000313" key="6">
    <source>
        <dbReference type="Proteomes" id="UP001500220"/>
    </source>
</evidence>
<dbReference type="InterPro" id="IPR018649">
    <property type="entry name" value="SHOCT"/>
</dbReference>
<gene>
    <name evidence="3" type="ORF">GCM10009545_32400</name>
    <name evidence="4" type="ORF">GCM10011581_40370</name>
</gene>
<feature type="transmembrane region" description="Helical" evidence="1">
    <location>
        <begin position="6"/>
        <end position="35"/>
    </location>
</feature>
<sequence length="82" mass="9582">MHWDGYGWGVWGLTMMTVSMVLFWALVVLAIVALVRYLQRSGRVERGTGTAEELLAERLARGEIDEEEYRRRRAALGERWKR</sequence>
<protein>
    <recommendedName>
        <fullName evidence="2">SHOCT domain-containing protein</fullName>
    </recommendedName>
</protein>
<name>A0A917NGA3_9PSEU</name>
<dbReference type="EMBL" id="BMMT01000016">
    <property type="protein sequence ID" value="GGI99033.1"/>
    <property type="molecule type" value="Genomic_DNA"/>
</dbReference>
<proteinExistence type="predicted"/>
<comment type="caution">
    <text evidence="4">The sequence shown here is derived from an EMBL/GenBank/DDBJ whole genome shotgun (WGS) entry which is preliminary data.</text>
</comment>
<evidence type="ECO:0000313" key="3">
    <source>
        <dbReference type="EMBL" id="GAA0527577.1"/>
    </source>
</evidence>
<accession>A0A917NGA3</accession>
<dbReference type="AlphaFoldDB" id="A0A917NGA3"/>
<keyword evidence="1" id="KW-1133">Transmembrane helix</keyword>
<evidence type="ECO:0000313" key="5">
    <source>
        <dbReference type="Proteomes" id="UP000597989"/>
    </source>
</evidence>
<keyword evidence="6" id="KW-1185">Reference proteome</keyword>
<dbReference type="EMBL" id="BAAAHC010000012">
    <property type="protein sequence ID" value="GAA0527577.1"/>
    <property type="molecule type" value="Genomic_DNA"/>
</dbReference>
<dbReference type="Proteomes" id="UP000597989">
    <property type="component" value="Unassembled WGS sequence"/>
</dbReference>
<feature type="domain" description="SHOCT" evidence="2">
    <location>
        <begin position="51"/>
        <end position="76"/>
    </location>
</feature>
<evidence type="ECO:0000259" key="2">
    <source>
        <dbReference type="Pfam" id="PF09851"/>
    </source>
</evidence>